<dbReference type="InterPro" id="IPR036909">
    <property type="entry name" value="Cyt_c-like_dom_sf"/>
</dbReference>
<dbReference type="RefSeq" id="WP_200310996.1">
    <property type="nucleotide sequence ID" value="NZ_JAENIM010000037.1"/>
</dbReference>
<dbReference type="Gene3D" id="2.120.10.30">
    <property type="entry name" value="TolB, C-terminal domain"/>
    <property type="match status" value="1"/>
</dbReference>
<keyword evidence="2 4" id="KW-0479">Metal-binding</keyword>
<keyword evidence="8" id="KW-1185">Reference proteome</keyword>
<reference evidence="7" key="1">
    <citation type="submission" date="2021-01" db="EMBL/GenBank/DDBJ databases">
        <title>Modified the classification status of verrucomicrobia.</title>
        <authorList>
            <person name="Feng X."/>
        </authorList>
    </citation>
    <scope>NUCLEOTIDE SEQUENCE</scope>
    <source>
        <strain evidence="7">_KCTC 22039</strain>
    </source>
</reference>
<sequence length="769" mass="84360">MLATTLTVTIKRVSLVLLSSSLLAIGQQGDRQNPAEQLDPISADKIPPAPHLDLAEAMKSFQVADGFVVEPVISNPLLDKPIAMAIDANGRVWVVEMRSYMPDLDGNGEDRANGRISILEDSTGDGNYDKQTVFLDDLVLPRAVALAYGGVLYTSGDSLYFIERNGLEPVGSAVLIDEDYAKGGNPEHKANGLIYGHDNWFYSAKSGNRYRRIDGSWKKEPTKFRGQFGISKDNDGRLYYNSNSTLMAADFYIPQFFKGNSNYQPAKLADGARIGGKNLYPIRMNPGINRAYQGKLLDDEGKMHSPTAASGVAYYRGENFPAEYSQLAVSGEPAANVVKAFKVNFPAYNKVLANDAFDGREILASTDERFRPVNVYTGPDGTLWVVDMYFGLLQHKVYMTSYLRKQYASRKLDQDNDNTGRIYRLRWAENPASEVPKLEGLSNLKIFNYLAHPNGVWRDIAQRLLVESGDLMIVPLLNKLVDQGRSSEAKIHALWTLDGLNAVNSAAIKSALNDSDERVRMTGFELAPKCDASELAEVSAMLIEANDSYKLYRARSLARIGSSESWLELAKVLVDGEGNDALNAAALSGIGGRLNEYLEFTVKHQLTNNDRFDEYVAEAIKQSQSSNKPAAVNLRAKALASFERGKEIYQGKAACLGCHGMDGAGLPNLGPPLAASDWVTGSKERLVKVLLRGLQGPIVVSGEKYAPALSMPGLAANPTISDQDLADVMTYIRNAWGNQSSAISSGFVSEWREKTESRGEQLYTADDFK</sequence>
<dbReference type="InterPro" id="IPR055557">
    <property type="entry name" value="DUF7133"/>
</dbReference>
<gene>
    <name evidence="7" type="ORF">JIN82_07390</name>
</gene>
<dbReference type="InterPro" id="IPR009056">
    <property type="entry name" value="Cyt_c-like_dom"/>
</dbReference>
<evidence type="ECO:0000259" key="6">
    <source>
        <dbReference type="PROSITE" id="PS51007"/>
    </source>
</evidence>
<feature type="domain" description="Cytochrome c" evidence="6">
    <location>
        <begin position="640"/>
        <end position="736"/>
    </location>
</feature>
<dbReference type="AlphaFoldDB" id="A0A8J7MEC6"/>
<dbReference type="PANTHER" id="PTHR33546:SF1">
    <property type="entry name" value="LARGE, MULTIFUNCTIONAL SECRETED PROTEIN"/>
    <property type="match status" value="1"/>
</dbReference>
<proteinExistence type="predicted"/>
<evidence type="ECO:0000256" key="2">
    <source>
        <dbReference type="ARBA" id="ARBA00022723"/>
    </source>
</evidence>
<keyword evidence="3 4" id="KW-0408">Iron</keyword>
<dbReference type="PANTHER" id="PTHR33546">
    <property type="entry name" value="LARGE, MULTIFUNCTIONAL SECRETED PROTEIN-RELATED"/>
    <property type="match status" value="1"/>
</dbReference>
<dbReference type="GO" id="GO:0046872">
    <property type="term" value="F:metal ion binding"/>
    <property type="evidence" value="ECO:0007669"/>
    <property type="project" value="UniProtKB-KW"/>
</dbReference>
<dbReference type="SUPFAM" id="SSF63829">
    <property type="entry name" value="Calcium-dependent phosphotriesterase"/>
    <property type="match status" value="1"/>
</dbReference>
<feature type="chain" id="PRO_5035302502" evidence="5">
    <location>
        <begin position="25"/>
        <end position="769"/>
    </location>
</feature>
<dbReference type="Pfam" id="PF00034">
    <property type="entry name" value="Cytochrom_C"/>
    <property type="match status" value="1"/>
</dbReference>
<name>A0A8J7MEC6_9BACT</name>
<dbReference type="GO" id="GO:0020037">
    <property type="term" value="F:heme binding"/>
    <property type="evidence" value="ECO:0007669"/>
    <property type="project" value="InterPro"/>
</dbReference>
<evidence type="ECO:0000256" key="1">
    <source>
        <dbReference type="ARBA" id="ARBA00022617"/>
    </source>
</evidence>
<dbReference type="SUPFAM" id="SSF46626">
    <property type="entry name" value="Cytochrome c"/>
    <property type="match status" value="1"/>
</dbReference>
<comment type="caution">
    <text evidence="7">The sequence shown here is derived from an EMBL/GenBank/DDBJ whole genome shotgun (WGS) entry which is preliminary data.</text>
</comment>
<accession>A0A8J7MEC6</accession>
<dbReference type="Proteomes" id="UP000624703">
    <property type="component" value="Unassembled WGS sequence"/>
</dbReference>
<dbReference type="InterPro" id="IPR011042">
    <property type="entry name" value="6-blade_b-propeller_TolB-like"/>
</dbReference>
<dbReference type="Gene3D" id="1.10.760.10">
    <property type="entry name" value="Cytochrome c-like domain"/>
    <property type="match status" value="1"/>
</dbReference>
<keyword evidence="1 4" id="KW-0349">Heme</keyword>
<dbReference type="Pfam" id="PF23500">
    <property type="entry name" value="DUF7133"/>
    <property type="match status" value="1"/>
</dbReference>
<evidence type="ECO:0000256" key="4">
    <source>
        <dbReference type="PROSITE-ProRule" id="PRU00433"/>
    </source>
</evidence>
<evidence type="ECO:0000313" key="8">
    <source>
        <dbReference type="Proteomes" id="UP000624703"/>
    </source>
</evidence>
<keyword evidence="5" id="KW-0732">Signal</keyword>
<dbReference type="GO" id="GO:0009055">
    <property type="term" value="F:electron transfer activity"/>
    <property type="evidence" value="ECO:0007669"/>
    <property type="project" value="InterPro"/>
</dbReference>
<dbReference type="PROSITE" id="PS51007">
    <property type="entry name" value="CYTC"/>
    <property type="match status" value="1"/>
</dbReference>
<evidence type="ECO:0000256" key="5">
    <source>
        <dbReference type="SAM" id="SignalP"/>
    </source>
</evidence>
<organism evidence="7 8">
    <name type="scientific">Persicirhabdus sediminis</name>
    <dbReference type="NCBI Taxonomy" id="454144"/>
    <lineage>
        <taxon>Bacteria</taxon>
        <taxon>Pseudomonadati</taxon>
        <taxon>Verrucomicrobiota</taxon>
        <taxon>Verrucomicrobiia</taxon>
        <taxon>Verrucomicrobiales</taxon>
        <taxon>Verrucomicrobiaceae</taxon>
        <taxon>Persicirhabdus</taxon>
    </lineage>
</organism>
<feature type="signal peptide" evidence="5">
    <location>
        <begin position="1"/>
        <end position="24"/>
    </location>
</feature>
<evidence type="ECO:0000256" key="3">
    <source>
        <dbReference type="ARBA" id="ARBA00023004"/>
    </source>
</evidence>
<protein>
    <submittedName>
        <fullName evidence="7">C-type cytochrome</fullName>
    </submittedName>
</protein>
<dbReference type="EMBL" id="JAENIM010000037">
    <property type="protein sequence ID" value="MBK1790978.1"/>
    <property type="molecule type" value="Genomic_DNA"/>
</dbReference>
<evidence type="ECO:0000313" key="7">
    <source>
        <dbReference type="EMBL" id="MBK1790978.1"/>
    </source>
</evidence>